<organism evidence="1">
    <name type="scientific">Octactis speculum</name>
    <dbReference type="NCBI Taxonomy" id="3111310"/>
    <lineage>
        <taxon>Eukaryota</taxon>
        <taxon>Sar</taxon>
        <taxon>Stramenopiles</taxon>
        <taxon>Ochrophyta</taxon>
        <taxon>Dictyochophyceae</taxon>
        <taxon>Dictyochales</taxon>
        <taxon>Dictyochaceae</taxon>
        <taxon>Octactis</taxon>
    </lineage>
</organism>
<proteinExistence type="predicted"/>
<evidence type="ECO:0000313" key="1">
    <source>
        <dbReference type="EMBL" id="CAD9387763.1"/>
    </source>
</evidence>
<dbReference type="EMBL" id="HBGS01011197">
    <property type="protein sequence ID" value="CAD9387763.1"/>
    <property type="molecule type" value="Transcribed_RNA"/>
</dbReference>
<dbReference type="AlphaFoldDB" id="A0A7S2B7J7"/>
<gene>
    <name evidence="1" type="ORF">DSPE1174_LOCUS5886</name>
</gene>
<reference evidence="1" key="1">
    <citation type="submission" date="2021-01" db="EMBL/GenBank/DDBJ databases">
        <authorList>
            <person name="Corre E."/>
            <person name="Pelletier E."/>
            <person name="Niang G."/>
            <person name="Scheremetjew M."/>
            <person name="Finn R."/>
            <person name="Kale V."/>
            <person name="Holt S."/>
            <person name="Cochrane G."/>
            <person name="Meng A."/>
            <person name="Brown T."/>
            <person name="Cohen L."/>
        </authorList>
    </citation>
    <scope>NUCLEOTIDE SEQUENCE</scope>
    <source>
        <strain evidence="1">CCMP1381</strain>
    </source>
</reference>
<protein>
    <submittedName>
        <fullName evidence="1">Uncharacterized protein</fullName>
    </submittedName>
</protein>
<accession>A0A7S2B7J7</accession>
<name>A0A7S2B7J7_9STRA</name>
<sequence length="212" mass="24543">MSTPVDRYRRSMHDCLNDGAGPDVWQSSQNLEQERTMRAHTSHGHRVVNESRARRVKDSFLSDSSPFVVDLQKRFESEMNQRKSQTVAVEKIDAVPHTSFFRKKSNIFGEEDQRLQSQRQRQNLTHNPHSSDRMKTDVNLLSHYPRLMAARSHYNTAAPMYSQRMCVKAQSDLSMDQDSLKRPGTVHTDGQWKTGRVKQLGSSYFAEAFRNK</sequence>